<organism evidence="2 3">
    <name type="scientific">Phytophthora rubi</name>
    <dbReference type="NCBI Taxonomy" id="129364"/>
    <lineage>
        <taxon>Eukaryota</taxon>
        <taxon>Sar</taxon>
        <taxon>Stramenopiles</taxon>
        <taxon>Oomycota</taxon>
        <taxon>Peronosporomycetes</taxon>
        <taxon>Peronosporales</taxon>
        <taxon>Peronosporaceae</taxon>
        <taxon>Phytophthora</taxon>
    </lineage>
</organism>
<reference evidence="2 3" key="1">
    <citation type="submission" date="2018-09" db="EMBL/GenBank/DDBJ databases">
        <title>Genomic investigation of the strawberry pathogen Phytophthora fragariae indicates pathogenicity is determined by transcriptional variation in three key races.</title>
        <authorList>
            <person name="Adams T.M."/>
            <person name="Armitage A.D."/>
            <person name="Sobczyk M.K."/>
            <person name="Bates H.J."/>
            <person name="Dunwell J.M."/>
            <person name="Nellist C.F."/>
            <person name="Harrison R.J."/>
        </authorList>
    </citation>
    <scope>NUCLEOTIDE SEQUENCE [LARGE SCALE GENOMIC DNA]</scope>
    <source>
        <strain evidence="2 3">SCRP324</strain>
    </source>
</reference>
<gene>
    <name evidence="2" type="ORF">PR002_g16548</name>
</gene>
<dbReference type="OrthoDB" id="96533at2759"/>
<name>A0A6A3KFP4_9STRA</name>
<comment type="caution">
    <text evidence="2">The sequence shown here is derived from an EMBL/GenBank/DDBJ whole genome shotgun (WGS) entry which is preliminary data.</text>
</comment>
<dbReference type="AlphaFoldDB" id="A0A6A3KFP4"/>
<accession>A0A6A3KFP4</accession>
<keyword evidence="1" id="KW-0732">Signal</keyword>
<feature type="signal peptide" evidence="1">
    <location>
        <begin position="1"/>
        <end position="24"/>
    </location>
</feature>
<protein>
    <submittedName>
        <fullName evidence="2">Uncharacterized protein</fullName>
    </submittedName>
</protein>
<proteinExistence type="predicted"/>
<feature type="chain" id="PRO_5025360571" evidence="1">
    <location>
        <begin position="25"/>
        <end position="245"/>
    </location>
</feature>
<dbReference type="Proteomes" id="UP000435112">
    <property type="component" value="Unassembled WGS sequence"/>
</dbReference>
<evidence type="ECO:0000256" key="1">
    <source>
        <dbReference type="SAM" id="SignalP"/>
    </source>
</evidence>
<evidence type="ECO:0000313" key="3">
    <source>
        <dbReference type="Proteomes" id="UP000435112"/>
    </source>
</evidence>
<evidence type="ECO:0000313" key="2">
    <source>
        <dbReference type="EMBL" id="KAE9006220.1"/>
    </source>
</evidence>
<sequence>MEIGSPFVLLVGAFYLLVSRFANANSSTIDYPLETRAFYAAGACDKLISADMVSPQYKLCTTETMCSSQTANDTSDHIQVCVEDRDQYFQDEFGASSYLLVDYYADSSCHEFWMSRVFLADGECHAQGGTSGATGPYLGVVTDAKAMTIGVYMSYDGCDNLRFYYGILPLSTTNLNSDACVNDKNGYVKYYLVDSSAPLRTNPTTEKVDTLTIGTESSLGASLIRLATSRWYLIAGLVLFNVIVF</sequence>
<dbReference type="EMBL" id="QXFU01001271">
    <property type="protein sequence ID" value="KAE9006220.1"/>
    <property type="molecule type" value="Genomic_DNA"/>
</dbReference>